<gene>
    <name evidence="12" type="ORF">fugu_000076</name>
</gene>
<keyword evidence="4 10" id="KW-0812">Transmembrane</keyword>
<feature type="transmembrane region" description="Helical" evidence="10">
    <location>
        <begin position="400"/>
        <end position="420"/>
    </location>
</feature>
<feature type="transmembrane region" description="Helical" evidence="10">
    <location>
        <begin position="426"/>
        <end position="447"/>
    </location>
</feature>
<dbReference type="GO" id="GO:0015421">
    <property type="term" value="F:ABC-type oligopeptide transporter activity"/>
    <property type="evidence" value="ECO:0007669"/>
    <property type="project" value="TreeGrafter"/>
</dbReference>
<feature type="domain" description="ABC transmembrane type-1" evidence="11">
    <location>
        <begin position="315"/>
        <end position="567"/>
    </location>
</feature>
<reference evidence="12 13" key="1">
    <citation type="submission" date="2019-04" db="EMBL/GenBank/DDBJ databases">
        <title>The sequence and de novo assembly of Takifugu bimaculatus genome using PacBio and Hi-C technologies.</title>
        <authorList>
            <person name="Xu P."/>
            <person name="Liu B."/>
            <person name="Zhou Z."/>
        </authorList>
    </citation>
    <scope>NUCLEOTIDE SEQUENCE [LARGE SCALE GENOMIC DNA]</scope>
    <source>
        <strain evidence="12">TB-2018</strain>
        <tissue evidence="12">Muscle</tissue>
    </source>
</reference>
<dbReference type="FunFam" id="1.20.1560.10:FF:000009">
    <property type="entry name" value="ABC transporter B family member 1"/>
    <property type="match status" value="1"/>
</dbReference>
<feature type="region of interest" description="Disordered" evidence="9">
    <location>
        <begin position="1"/>
        <end position="23"/>
    </location>
</feature>
<evidence type="ECO:0000256" key="3">
    <source>
        <dbReference type="ARBA" id="ARBA00022448"/>
    </source>
</evidence>
<feature type="transmembrane region" description="Helical" evidence="10">
    <location>
        <begin position="214"/>
        <end position="232"/>
    </location>
</feature>
<keyword evidence="5" id="KW-0547">Nucleotide-binding</keyword>
<dbReference type="SUPFAM" id="SSF90123">
    <property type="entry name" value="ABC transporter transmembrane region"/>
    <property type="match status" value="2"/>
</dbReference>
<feature type="transmembrane region" description="Helical" evidence="10">
    <location>
        <begin position="128"/>
        <end position="152"/>
    </location>
</feature>
<dbReference type="GO" id="GO:0090374">
    <property type="term" value="P:oligopeptide export from mitochondrion"/>
    <property type="evidence" value="ECO:0007669"/>
    <property type="project" value="TreeGrafter"/>
</dbReference>
<keyword evidence="13" id="KW-1185">Reference proteome</keyword>
<dbReference type="CDD" id="cd18578">
    <property type="entry name" value="ABC_6TM_Pgp_ABCB1_D2_like"/>
    <property type="match status" value="1"/>
</dbReference>
<organism evidence="12 13">
    <name type="scientific">Takifugu bimaculatus</name>
    <dbReference type="NCBI Taxonomy" id="433685"/>
    <lineage>
        <taxon>Eukaryota</taxon>
        <taxon>Metazoa</taxon>
        <taxon>Chordata</taxon>
        <taxon>Craniata</taxon>
        <taxon>Vertebrata</taxon>
        <taxon>Euteleostomi</taxon>
        <taxon>Actinopterygii</taxon>
        <taxon>Neopterygii</taxon>
        <taxon>Teleostei</taxon>
        <taxon>Neoteleostei</taxon>
        <taxon>Acanthomorphata</taxon>
        <taxon>Eupercaria</taxon>
        <taxon>Tetraodontiformes</taxon>
        <taxon>Tetradontoidea</taxon>
        <taxon>Tetraodontidae</taxon>
        <taxon>Takifugu</taxon>
    </lineage>
</organism>
<evidence type="ECO:0000256" key="10">
    <source>
        <dbReference type="SAM" id="Phobius"/>
    </source>
</evidence>
<evidence type="ECO:0000256" key="1">
    <source>
        <dbReference type="ARBA" id="ARBA00004141"/>
    </source>
</evidence>
<evidence type="ECO:0000256" key="8">
    <source>
        <dbReference type="ARBA" id="ARBA00023136"/>
    </source>
</evidence>
<dbReference type="InterPro" id="IPR039421">
    <property type="entry name" value="Type_1_exporter"/>
</dbReference>
<dbReference type="EMBL" id="SWLE01000001">
    <property type="protein sequence ID" value="TNN03047.1"/>
    <property type="molecule type" value="Genomic_DNA"/>
</dbReference>
<comment type="caution">
    <text evidence="12">The sequence shown here is derived from an EMBL/GenBank/DDBJ whole genome shotgun (WGS) entry which is preliminary data.</text>
</comment>
<dbReference type="Proteomes" id="UP000516260">
    <property type="component" value="Chromosome 1"/>
</dbReference>
<feature type="domain" description="ABC transmembrane type-1" evidence="11">
    <location>
        <begin position="49"/>
        <end position="190"/>
    </location>
</feature>
<dbReference type="PANTHER" id="PTHR43394">
    <property type="entry name" value="ATP-DEPENDENT PERMEASE MDL1, MITOCHONDRIAL"/>
    <property type="match status" value="1"/>
</dbReference>
<comment type="similarity">
    <text evidence="2">Belongs to the ABC transporter superfamily. ABCB family. Multidrug resistance exporter (TC 3.A.1.201) subfamily.</text>
</comment>
<evidence type="ECO:0000256" key="4">
    <source>
        <dbReference type="ARBA" id="ARBA00022692"/>
    </source>
</evidence>
<keyword evidence="6" id="KW-0067">ATP-binding</keyword>
<dbReference type="InterPro" id="IPR036640">
    <property type="entry name" value="ABC1_TM_sf"/>
</dbReference>
<evidence type="ECO:0000313" key="12">
    <source>
        <dbReference type="EMBL" id="TNN03047.1"/>
    </source>
</evidence>
<dbReference type="GO" id="GO:0005743">
    <property type="term" value="C:mitochondrial inner membrane"/>
    <property type="evidence" value="ECO:0007669"/>
    <property type="project" value="TreeGrafter"/>
</dbReference>
<name>A0A4Z2CFN9_9TELE</name>
<dbReference type="Gene3D" id="1.20.1560.10">
    <property type="entry name" value="ABC transporter type 1, transmembrane domain"/>
    <property type="match status" value="3"/>
</dbReference>
<evidence type="ECO:0000313" key="13">
    <source>
        <dbReference type="Proteomes" id="UP000516260"/>
    </source>
</evidence>
<feature type="transmembrane region" description="Helical" evidence="10">
    <location>
        <begin position="46"/>
        <end position="69"/>
    </location>
</feature>
<dbReference type="AlphaFoldDB" id="A0A4Z2CFN9"/>
<evidence type="ECO:0000256" key="6">
    <source>
        <dbReference type="ARBA" id="ARBA00022840"/>
    </source>
</evidence>
<proteinExistence type="inferred from homology"/>
<keyword evidence="3" id="KW-0813">Transport</keyword>
<evidence type="ECO:0000256" key="7">
    <source>
        <dbReference type="ARBA" id="ARBA00022989"/>
    </source>
</evidence>
<dbReference type="InterPro" id="IPR011527">
    <property type="entry name" value="ABC1_TM_dom"/>
</dbReference>
<keyword evidence="7 10" id="KW-1133">Transmembrane helix</keyword>
<sequence length="583" mass="64803">MKKSIKNMASAVEEGDIEKGETKKKDKMPSVGYFQLFRFATWKDKAMMVVGALCALVHGAASPLMLLVYSMMTNTFVAYEREHQELQQPNKVCNSSIIHWSNGSVYVTAENDTVECGVDIEAQMTMFAYYYIGIGLGVLIVSYFQIFFWVSVAARQIQRIRKAYFRKVMRMEIGWFDCSSVGELNTRISEYDQNLAEAQSWGIKKGSVIGVFQGYLWCIIFLCFALAFWYGSKLVIDTKELSPGSPDPGAYIYSVKPWGSCDFNVAFLQVFFGVLMAAMNLGQASPCLEAFASGRAAAKTIFDTIDRTFAISDINEQRNQINGTCILFCGVAVISLFSQFVQGYAFAKSGELLTRRLRKVGFQAMLRQEIGWFDDPINSPGALTTRTGHRCIHGSRRSQIGMIVNALTSIGASFVIAFYFSWKLTLVIMCFLPLLGLSGVFQAKMLTGFENKNKKSMEEAGQISSEAFSNIRTIAGLAKEKSFVESYEQKLQLPYESAKKRARIYGICFGFARCVIFMAYAASFTYGGYLVSNEGLQYMFVFRVISAIVISGTALGKASSFTPDYAKAKIAAAAVFYTIGPKS</sequence>
<comment type="subcellular location">
    <subcellularLocation>
        <location evidence="1">Membrane</location>
        <topology evidence="1">Multi-pass membrane protein</topology>
    </subcellularLocation>
</comment>
<dbReference type="GO" id="GO:0005524">
    <property type="term" value="F:ATP binding"/>
    <property type="evidence" value="ECO:0007669"/>
    <property type="project" value="UniProtKB-KW"/>
</dbReference>
<dbReference type="PROSITE" id="PS50929">
    <property type="entry name" value="ABC_TM1F"/>
    <property type="match status" value="2"/>
</dbReference>
<feature type="transmembrane region" description="Helical" evidence="10">
    <location>
        <begin position="263"/>
        <end position="281"/>
    </location>
</feature>
<accession>A0A4Z2CFN9</accession>
<evidence type="ECO:0000256" key="9">
    <source>
        <dbReference type="SAM" id="MobiDB-lite"/>
    </source>
</evidence>
<keyword evidence="8 10" id="KW-0472">Membrane</keyword>
<evidence type="ECO:0000259" key="11">
    <source>
        <dbReference type="PROSITE" id="PS50929"/>
    </source>
</evidence>
<dbReference type="Pfam" id="PF00664">
    <property type="entry name" value="ABC_membrane"/>
    <property type="match status" value="2"/>
</dbReference>
<protein>
    <recommendedName>
        <fullName evidence="11">ABC transmembrane type-1 domain-containing protein</fullName>
    </recommendedName>
</protein>
<evidence type="ECO:0000256" key="2">
    <source>
        <dbReference type="ARBA" id="ARBA00007577"/>
    </source>
</evidence>
<dbReference type="PANTHER" id="PTHR43394:SF18">
    <property type="entry name" value="ABC TRANSPORTER B FAMILY MEMBER 11-LIKE"/>
    <property type="match status" value="1"/>
</dbReference>
<feature type="transmembrane region" description="Helical" evidence="10">
    <location>
        <begin position="535"/>
        <end position="555"/>
    </location>
</feature>
<feature type="transmembrane region" description="Helical" evidence="10">
    <location>
        <begin position="504"/>
        <end position="529"/>
    </location>
</feature>
<evidence type="ECO:0000256" key="5">
    <source>
        <dbReference type="ARBA" id="ARBA00022741"/>
    </source>
</evidence>